<keyword evidence="7" id="KW-0406">Ion transport</keyword>
<comment type="caution">
    <text evidence="11">The sequence shown here is derived from an EMBL/GenBank/DDBJ whole genome shotgun (WGS) entry which is preliminary data.</text>
</comment>
<keyword evidence="3" id="KW-0050">Antiport</keyword>
<proteinExistence type="predicted"/>
<dbReference type="PIRSF" id="PIRSF006603">
    <property type="entry name" value="DinF"/>
    <property type="match status" value="1"/>
</dbReference>
<keyword evidence="2" id="KW-0813">Transport</keyword>
<feature type="transmembrane region" description="Helical" evidence="10">
    <location>
        <begin position="285"/>
        <end position="310"/>
    </location>
</feature>
<dbReference type="GO" id="GO:0015297">
    <property type="term" value="F:antiporter activity"/>
    <property type="evidence" value="ECO:0007669"/>
    <property type="project" value="UniProtKB-KW"/>
</dbReference>
<keyword evidence="12" id="KW-1185">Reference proteome</keyword>
<feature type="transmembrane region" description="Helical" evidence="10">
    <location>
        <begin position="365"/>
        <end position="385"/>
    </location>
</feature>
<dbReference type="InterPro" id="IPR048279">
    <property type="entry name" value="MdtK-like"/>
</dbReference>
<feature type="transmembrane region" description="Helical" evidence="10">
    <location>
        <begin position="142"/>
        <end position="160"/>
    </location>
</feature>
<accession>A0A3A1WQK0</accession>
<dbReference type="PANTHER" id="PTHR43298:SF2">
    <property type="entry name" value="FMN_FAD EXPORTER YEEO-RELATED"/>
    <property type="match status" value="1"/>
</dbReference>
<feature type="transmembrane region" description="Helical" evidence="10">
    <location>
        <begin position="208"/>
        <end position="234"/>
    </location>
</feature>
<dbReference type="CDD" id="cd13131">
    <property type="entry name" value="MATE_NorM_like"/>
    <property type="match status" value="1"/>
</dbReference>
<dbReference type="PANTHER" id="PTHR43298">
    <property type="entry name" value="MULTIDRUG RESISTANCE PROTEIN NORM-RELATED"/>
    <property type="match status" value="1"/>
</dbReference>
<dbReference type="GO" id="GO:0005886">
    <property type="term" value="C:plasma membrane"/>
    <property type="evidence" value="ECO:0007669"/>
    <property type="project" value="UniProtKB-SubCell"/>
</dbReference>
<feature type="transmembrane region" description="Helical" evidence="10">
    <location>
        <begin position="104"/>
        <end position="122"/>
    </location>
</feature>
<dbReference type="EMBL" id="QYRN01000001">
    <property type="protein sequence ID" value="RIY03336.1"/>
    <property type="molecule type" value="Genomic_DNA"/>
</dbReference>
<feature type="transmembrane region" description="Helical" evidence="10">
    <location>
        <begin position="434"/>
        <end position="455"/>
    </location>
</feature>
<dbReference type="InterPro" id="IPR050222">
    <property type="entry name" value="MATE_MdtK"/>
</dbReference>
<reference evidence="12" key="1">
    <citation type="submission" date="2018-09" db="EMBL/GenBank/DDBJ databases">
        <authorList>
            <person name="Tuo L."/>
        </authorList>
    </citation>
    <scope>NUCLEOTIDE SEQUENCE [LARGE SCALE GENOMIC DNA]</scope>
    <source>
        <strain evidence="12">M2BS4Y-1</strain>
    </source>
</reference>
<evidence type="ECO:0000256" key="5">
    <source>
        <dbReference type="ARBA" id="ARBA00022692"/>
    </source>
</evidence>
<evidence type="ECO:0000256" key="4">
    <source>
        <dbReference type="ARBA" id="ARBA00022475"/>
    </source>
</evidence>
<dbReference type="RefSeq" id="WP_119537994.1">
    <property type="nucleotide sequence ID" value="NZ_QYRN01000001.1"/>
</dbReference>
<evidence type="ECO:0000313" key="12">
    <source>
        <dbReference type="Proteomes" id="UP000265750"/>
    </source>
</evidence>
<evidence type="ECO:0000256" key="10">
    <source>
        <dbReference type="SAM" id="Phobius"/>
    </source>
</evidence>
<feature type="transmembrane region" description="Helical" evidence="10">
    <location>
        <begin position="330"/>
        <end position="349"/>
    </location>
</feature>
<dbReference type="NCBIfam" id="TIGR00797">
    <property type="entry name" value="matE"/>
    <property type="match status" value="1"/>
</dbReference>
<keyword evidence="6 10" id="KW-1133">Transmembrane helix</keyword>
<feature type="transmembrane region" description="Helical" evidence="10">
    <location>
        <begin position="172"/>
        <end position="196"/>
    </location>
</feature>
<feature type="transmembrane region" description="Helical" evidence="10">
    <location>
        <begin position="406"/>
        <end position="428"/>
    </location>
</feature>
<name>A0A3A1WQK0_9HYPH</name>
<evidence type="ECO:0000256" key="3">
    <source>
        <dbReference type="ARBA" id="ARBA00022449"/>
    </source>
</evidence>
<dbReference type="Pfam" id="PF01554">
    <property type="entry name" value="MatE"/>
    <property type="match status" value="2"/>
</dbReference>
<sequence length="472" mass="49996">MVALERDDTPIAAATASWRAHLRAMLVLGIPLIGAQLAQMSINVTNTVLIGWLGPVELAAAVLTSQTFYVFWMFGSGLAYAVMPMAAAANGRGDTRAVRRSVRMGLWAVGIFSAIAMVPLWFTRDIFLALGQDPRVAELGGRYMRILQWSMLPYLATFVLRSYLSALERPRAVLVATVAGAIVNAFANYALIFGHFGLPALGLTGSGIASVTTSAFVLLSLIAYTRAVPAFAPYDLWRRFHLPDWEALREVARLGWPIGATIVAEVGLFTAASVMMGWIGTVELAAHGIALQLASTSFMIPLGLSSAATVRVGSAYGRGSAGDVARAARVAMMVAIGIAFFAALLFWLMPERLIGLYLDLGQPEAAVVLATAVPLLAVAAAFQLIDAAQVTANGVLRGLKDTRTPMLIAVASYWAVGMPVAYTLAFPVGWGGVGVWWGLASGLLVAAVSMTARYLQRERGGLLVAAPAQLSP</sequence>
<gene>
    <name evidence="11" type="ORF">D3218_00780</name>
</gene>
<keyword evidence="5 10" id="KW-0812">Transmembrane</keyword>
<keyword evidence="8 10" id="KW-0472">Membrane</keyword>
<feature type="transmembrane region" description="Helical" evidence="10">
    <location>
        <begin position="58"/>
        <end position="83"/>
    </location>
</feature>
<evidence type="ECO:0000256" key="9">
    <source>
        <dbReference type="ARBA" id="ARBA00031636"/>
    </source>
</evidence>
<dbReference type="Proteomes" id="UP000265750">
    <property type="component" value="Unassembled WGS sequence"/>
</dbReference>
<dbReference type="OrthoDB" id="9780160at2"/>
<evidence type="ECO:0000256" key="2">
    <source>
        <dbReference type="ARBA" id="ARBA00022448"/>
    </source>
</evidence>
<evidence type="ECO:0000256" key="7">
    <source>
        <dbReference type="ARBA" id="ARBA00023065"/>
    </source>
</evidence>
<protein>
    <recommendedName>
        <fullName evidence="9">Multidrug-efflux transporter</fullName>
    </recommendedName>
</protein>
<evidence type="ECO:0000256" key="1">
    <source>
        <dbReference type="ARBA" id="ARBA00004429"/>
    </source>
</evidence>
<dbReference type="InterPro" id="IPR002528">
    <property type="entry name" value="MATE_fam"/>
</dbReference>
<organism evidence="11 12">
    <name type="scientific">Aureimonas flava</name>
    <dbReference type="NCBI Taxonomy" id="2320271"/>
    <lineage>
        <taxon>Bacteria</taxon>
        <taxon>Pseudomonadati</taxon>
        <taxon>Pseudomonadota</taxon>
        <taxon>Alphaproteobacteria</taxon>
        <taxon>Hyphomicrobiales</taxon>
        <taxon>Aurantimonadaceae</taxon>
        <taxon>Aureimonas</taxon>
    </lineage>
</organism>
<dbReference type="AlphaFoldDB" id="A0A3A1WQK0"/>
<dbReference type="GO" id="GO:0006811">
    <property type="term" value="P:monoatomic ion transport"/>
    <property type="evidence" value="ECO:0007669"/>
    <property type="project" value="UniProtKB-KW"/>
</dbReference>
<keyword evidence="4" id="KW-1003">Cell membrane</keyword>
<evidence type="ECO:0000256" key="8">
    <source>
        <dbReference type="ARBA" id="ARBA00023136"/>
    </source>
</evidence>
<comment type="subcellular location">
    <subcellularLocation>
        <location evidence="1">Cell inner membrane</location>
        <topology evidence="1">Multi-pass membrane protein</topology>
    </subcellularLocation>
</comment>
<feature type="transmembrane region" description="Helical" evidence="10">
    <location>
        <begin position="20"/>
        <end position="38"/>
    </location>
</feature>
<evidence type="ECO:0000256" key="6">
    <source>
        <dbReference type="ARBA" id="ARBA00022989"/>
    </source>
</evidence>
<evidence type="ECO:0000313" key="11">
    <source>
        <dbReference type="EMBL" id="RIY03336.1"/>
    </source>
</evidence>
<feature type="transmembrane region" description="Helical" evidence="10">
    <location>
        <begin position="254"/>
        <end position="279"/>
    </location>
</feature>
<dbReference type="GO" id="GO:0042910">
    <property type="term" value="F:xenobiotic transmembrane transporter activity"/>
    <property type="evidence" value="ECO:0007669"/>
    <property type="project" value="InterPro"/>
</dbReference>